<comment type="caution">
    <text evidence="1">The sequence shown here is derived from an EMBL/GenBank/DDBJ whole genome shotgun (WGS) entry which is preliminary data.</text>
</comment>
<gene>
    <name evidence="1" type="ORF">B0H65DRAFT_572368</name>
</gene>
<evidence type="ECO:0008006" key="3">
    <source>
        <dbReference type="Google" id="ProtNLM"/>
    </source>
</evidence>
<evidence type="ECO:0000313" key="1">
    <source>
        <dbReference type="EMBL" id="KAK3348461.1"/>
    </source>
</evidence>
<dbReference type="EMBL" id="JAUEPP010000003">
    <property type="protein sequence ID" value="KAK3348461.1"/>
    <property type="molecule type" value="Genomic_DNA"/>
</dbReference>
<evidence type="ECO:0000313" key="2">
    <source>
        <dbReference type="Proteomes" id="UP001278500"/>
    </source>
</evidence>
<reference evidence="1" key="2">
    <citation type="submission" date="2023-06" db="EMBL/GenBank/DDBJ databases">
        <authorList>
            <consortium name="Lawrence Berkeley National Laboratory"/>
            <person name="Haridas S."/>
            <person name="Hensen N."/>
            <person name="Bonometti L."/>
            <person name="Westerberg I."/>
            <person name="Brannstrom I.O."/>
            <person name="Guillou S."/>
            <person name="Cros-Aarteil S."/>
            <person name="Calhoun S."/>
            <person name="Kuo A."/>
            <person name="Mondo S."/>
            <person name="Pangilinan J."/>
            <person name="Riley R."/>
            <person name="Labutti K."/>
            <person name="Andreopoulos B."/>
            <person name="Lipzen A."/>
            <person name="Chen C."/>
            <person name="Yanf M."/>
            <person name="Daum C."/>
            <person name="Ng V."/>
            <person name="Clum A."/>
            <person name="Steindorff A."/>
            <person name="Ohm R."/>
            <person name="Martin F."/>
            <person name="Silar P."/>
            <person name="Natvig D."/>
            <person name="Lalanne C."/>
            <person name="Gautier V."/>
            <person name="Ament-Velasquez S.L."/>
            <person name="Kruys A."/>
            <person name="Hutchinson M.I."/>
            <person name="Powell A.J."/>
            <person name="Barry K."/>
            <person name="Miller A.N."/>
            <person name="Grigoriev I.V."/>
            <person name="Debuchy R."/>
            <person name="Gladieux P."/>
            <person name="Thoren M.H."/>
            <person name="Johannesson H."/>
        </authorList>
    </citation>
    <scope>NUCLEOTIDE SEQUENCE</scope>
    <source>
        <strain evidence="1">CBS 560.94</strain>
    </source>
</reference>
<name>A0AAE0JIU6_9PEZI</name>
<dbReference type="AlphaFoldDB" id="A0AAE0JIU6"/>
<organism evidence="1 2">
    <name type="scientific">Neurospora tetraspora</name>
    <dbReference type="NCBI Taxonomy" id="94610"/>
    <lineage>
        <taxon>Eukaryota</taxon>
        <taxon>Fungi</taxon>
        <taxon>Dikarya</taxon>
        <taxon>Ascomycota</taxon>
        <taxon>Pezizomycotina</taxon>
        <taxon>Sordariomycetes</taxon>
        <taxon>Sordariomycetidae</taxon>
        <taxon>Sordariales</taxon>
        <taxon>Sordariaceae</taxon>
        <taxon>Neurospora</taxon>
    </lineage>
</organism>
<dbReference type="GeneID" id="87867661"/>
<accession>A0AAE0JIU6</accession>
<keyword evidence="2" id="KW-1185">Reference proteome</keyword>
<proteinExistence type="predicted"/>
<dbReference type="RefSeq" id="XP_062683543.1">
    <property type="nucleotide sequence ID" value="XM_062830507.1"/>
</dbReference>
<protein>
    <recommendedName>
        <fullName evidence="3">BTB domain-containing protein</fullName>
    </recommendedName>
</protein>
<reference evidence="1" key="1">
    <citation type="journal article" date="2023" name="Mol. Phylogenet. Evol.">
        <title>Genome-scale phylogeny and comparative genomics of the fungal order Sordariales.</title>
        <authorList>
            <person name="Hensen N."/>
            <person name="Bonometti L."/>
            <person name="Westerberg I."/>
            <person name="Brannstrom I.O."/>
            <person name="Guillou S."/>
            <person name="Cros-Aarteil S."/>
            <person name="Calhoun S."/>
            <person name="Haridas S."/>
            <person name="Kuo A."/>
            <person name="Mondo S."/>
            <person name="Pangilinan J."/>
            <person name="Riley R."/>
            <person name="LaButti K."/>
            <person name="Andreopoulos B."/>
            <person name="Lipzen A."/>
            <person name="Chen C."/>
            <person name="Yan M."/>
            <person name="Daum C."/>
            <person name="Ng V."/>
            <person name="Clum A."/>
            <person name="Steindorff A."/>
            <person name="Ohm R.A."/>
            <person name="Martin F."/>
            <person name="Silar P."/>
            <person name="Natvig D.O."/>
            <person name="Lalanne C."/>
            <person name="Gautier V."/>
            <person name="Ament-Velasquez S.L."/>
            <person name="Kruys A."/>
            <person name="Hutchinson M.I."/>
            <person name="Powell A.J."/>
            <person name="Barry K."/>
            <person name="Miller A.N."/>
            <person name="Grigoriev I.V."/>
            <person name="Debuchy R."/>
            <person name="Gladieux P."/>
            <person name="Hiltunen Thoren M."/>
            <person name="Johannesson H."/>
        </authorList>
    </citation>
    <scope>NUCLEOTIDE SEQUENCE</scope>
    <source>
        <strain evidence="1">CBS 560.94</strain>
    </source>
</reference>
<sequence length="284" mass="33058">MAGNLTRLWWSPLDTGIRGLLDRDLQLVCSPLLVKFLIGPSKREYHLSKSLIASLSDPLHGILSEHKNSGRGGVNAKPVDWSNFIDEDIFNLFVQYAYTGDYKIQIMSFPEQDILRKHQRYSEARRINQDAFWIYESSPFVQTPSPASVYRQYAQIWAFAKFHKIQWLVVVAYKHLRTAFQVLMRRSTPGDCLGLEEKICREVVDVIGFIYHQGRRFWDEEIHPDAHEGMRSMIACFARKYLCDYDIHTMAGSRNLKMWTSLLEKEPRIAVDMVTHNAKTIPWC</sequence>
<dbReference type="Proteomes" id="UP001278500">
    <property type="component" value="Unassembled WGS sequence"/>
</dbReference>